<dbReference type="EMBL" id="UIGY01000001">
    <property type="protein sequence ID" value="SUZ07649.1"/>
    <property type="molecule type" value="Genomic_DNA"/>
</dbReference>
<dbReference type="Proteomes" id="UP000053110">
    <property type="component" value="Unassembled WGS sequence"/>
</dbReference>
<reference evidence="3" key="1">
    <citation type="journal article" date="2013" name="Nat. Genet.">
        <title>The wheat powdery mildew genome shows the unique evolution of an obligate biotroph.</title>
        <authorList>
            <person name="Wicker T."/>
            <person name="Oberhaensli S."/>
            <person name="Parlange F."/>
            <person name="Buchmann J.P."/>
            <person name="Shatalina M."/>
            <person name="Roffler S."/>
            <person name="Ben-David R."/>
            <person name="Dolezel J."/>
            <person name="Simkova H."/>
            <person name="Schulze-Lefert P."/>
            <person name="Spanu P.D."/>
            <person name="Bruggmann R."/>
            <person name="Amselem J."/>
            <person name="Quesneville H."/>
            <person name="Ver Loren van Themaat E."/>
            <person name="Paape T."/>
            <person name="Shimizu K.K."/>
            <person name="Keller B."/>
        </authorList>
    </citation>
    <scope>NUCLEOTIDE SEQUENCE [LARGE SCALE GENOMIC DNA]</scope>
    <source>
        <strain evidence="3">96224</strain>
    </source>
</reference>
<reference evidence="2" key="3">
    <citation type="submission" date="2018-07" db="EMBL/GenBank/DDBJ databases">
        <authorList>
            <person name="Quirk P.G."/>
            <person name="Krulwich T.A."/>
        </authorList>
    </citation>
    <scope>NUCLEOTIDE SEQUENCE</scope>
    <source>
        <strain evidence="2">96224</strain>
    </source>
</reference>
<dbReference type="EMBL" id="KE373871">
    <property type="protein sequence ID" value="EPQ67149.1"/>
    <property type="molecule type" value="Genomic_DNA"/>
</dbReference>
<proteinExistence type="predicted"/>
<protein>
    <submittedName>
        <fullName evidence="2">BgtAc-31500</fullName>
    </submittedName>
</protein>
<evidence type="ECO:0000313" key="3">
    <source>
        <dbReference type="Proteomes" id="UP000053110"/>
    </source>
</evidence>
<name>A0A061HMP2_BLUGR</name>
<dbReference type="HOGENOM" id="CLU_2637733_0_0_1"/>
<accession>A0A061HMP2</accession>
<dbReference type="AlphaFoldDB" id="A0A061HMP2"/>
<feature type="non-terminal residue" evidence="2">
    <location>
        <position position="77"/>
    </location>
</feature>
<sequence length="77" mass="8646">MASNILREWTEASLPLADSTIKDDISRNKTEEKTPTTLAEDIQQDKLQIGALLHDISSHINNDDYTQVSRGENCTLM</sequence>
<evidence type="ECO:0000313" key="1">
    <source>
        <dbReference type="EMBL" id="EPQ67149.1"/>
    </source>
</evidence>
<gene>
    <name evidence="1" type="ORF">BGT96224_Ac31500</name>
    <name evidence="2" type="ORF">BGT96224V2_LOCUS863</name>
</gene>
<reference evidence="1" key="2">
    <citation type="submission" date="2013-01" db="EMBL/GenBank/DDBJ databases">
        <title>The wheat powdery mildew genome reveals unique evolution of an obligate biotroph.</title>
        <authorList>
            <person name="Oberhaensli S."/>
            <person name="Wicker T."/>
            <person name="Keller B."/>
        </authorList>
    </citation>
    <scope>NUCLEOTIDE SEQUENCE</scope>
    <source>
        <strain evidence="1">96224</strain>
    </source>
</reference>
<evidence type="ECO:0000313" key="2">
    <source>
        <dbReference type="EMBL" id="SUZ07649.1"/>
    </source>
</evidence>
<organism evidence="2">
    <name type="scientific">Blumeria graminis f. sp. tritici 96224</name>
    <dbReference type="NCBI Taxonomy" id="1268274"/>
    <lineage>
        <taxon>Eukaryota</taxon>
        <taxon>Fungi</taxon>
        <taxon>Dikarya</taxon>
        <taxon>Ascomycota</taxon>
        <taxon>Pezizomycotina</taxon>
        <taxon>Leotiomycetes</taxon>
        <taxon>Erysiphales</taxon>
        <taxon>Erysiphaceae</taxon>
        <taxon>Blumeria</taxon>
    </lineage>
</organism>